<evidence type="ECO:0000313" key="5">
    <source>
        <dbReference type="EnsemblMetazoa" id="SMAR012001-PA"/>
    </source>
</evidence>
<dbReference type="OMA" id="YIVSACQ"/>
<evidence type="ECO:0008006" key="7">
    <source>
        <dbReference type="Google" id="ProtNLM"/>
    </source>
</evidence>
<dbReference type="PANTHER" id="PTHR15367:SF2">
    <property type="entry name" value="DNA-DIRECTED RNA POLYMERASE III SUBUNIT"/>
    <property type="match status" value="1"/>
</dbReference>
<dbReference type="PANTHER" id="PTHR15367">
    <property type="entry name" value="DNA-DIRECTED RNA POLYMERASE III"/>
    <property type="match status" value="1"/>
</dbReference>
<proteinExistence type="inferred from homology"/>
<evidence type="ECO:0000256" key="4">
    <source>
        <dbReference type="SAM" id="MobiDB-lite"/>
    </source>
</evidence>
<accession>T1JDW6</accession>
<evidence type="ECO:0000256" key="1">
    <source>
        <dbReference type="ARBA" id="ARBA00004123"/>
    </source>
</evidence>
<feature type="region of interest" description="Disordered" evidence="4">
    <location>
        <begin position="1"/>
        <end position="33"/>
    </location>
</feature>
<comment type="subcellular location">
    <subcellularLocation>
        <location evidence="1">Nucleus</location>
    </subcellularLocation>
</comment>
<evidence type="ECO:0000256" key="2">
    <source>
        <dbReference type="ARBA" id="ARBA00008352"/>
    </source>
</evidence>
<evidence type="ECO:0000313" key="6">
    <source>
        <dbReference type="Proteomes" id="UP000014500"/>
    </source>
</evidence>
<keyword evidence="3" id="KW-0539">Nucleus</keyword>
<dbReference type="GO" id="GO:0005666">
    <property type="term" value="C:RNA polymerase III complex"/>
    <property type="evidence" value="ECO:0007669"/>
    <property type="project" value="TreeGrafter"/>
</dbReference>
<protein>
    <recommendedName>
        <fullName evidence="7">DNA-directed RNA polymerase III subunit</fullName>
    </recommendedName>
</protein>
<sequence>MAGRGRGRGKLMISSECGIEKGEEPPPVLQPPPLFPELLNRPLPFDRDISELLRIKKCLRMDLSESESYIKPPAVQSMTERYSDSTPTQSKSKSISLRDNLDLSRFPKELKSIKKKRKVLAKPHKPEIRTDVNINIDEKLKALEKKENEPSDEEDEEKAKEDEENEEIEEEYDEEIEEEVEIFF</sequence>
<dbReference type="Pfam" id="PF11705">
    <property type="entry name" value="RNA_pol_3_Rpc31"/>
    <property type="match status" value="1"/>
</dbReference>
<keyword evidence="6" id="KW-1185">Reference proteome</keyword>
<feature type="compositionally biased region" description="Acidic residues" evidence="4">
    <location>
        <begin position="150"/>
        <end position="176"/>
    </location>
</feature>
<dbReference type="HOGENOM" id="CLU_084309_0_0_1"/>
<reference evidence="6" key="1">
    <citation type="submission" date="2011-05" db="EMBL/GenBank/DDBJ databases">
        <authorList>
            <person name="Richards S.R."/>
            <person name="Qu J."/>
            <person name="Jiang H."/>
            <person name="Jhangiani S.N."/>
            <person name="Agravi P."/>
            <person name="Goodspeed R."/>
            <person name="Gross S."/>
            <person name="Mandapat C."/>
            <person name="Jackson L."/>
            <person name="Mathew T."/>
            <person name="Pu L."/>
            <person name="Thornton R."/>
            <person name="Saada N."/>
            <person name="Wilczek-Boney K.B."/>
            <person name="Lee S."/>
            <person name="Kovar C."/>
            <person name="Wu Y."/>
            <person name="Scherer S.E."/>
            <person name="Worley K.C."/>
            <person name="Muzny D.M."/>
            <person name="Gibbs R."/>
        </authorList>
    </citation>
    <scope>NUCLEOTIDE SEQUENCE</scope>
    <source>
        <strain evidence="6">Brora</strain>
    </source>
</reference>
<dbReference type="PhylomeDB" id="T1JDW6"/>
<name>T1JDW6_STRMM</name>
<comment type="similarity">
    <text evidence="2">Belongs to the eukaryotic RPC7 RNA polymerase subunit family.</text>
</comment>
<feature type="compositionally biased region" description="Polar residues" evidence="4">
    <location>
        <begin position="76"/>
        <end position="97"/>
    </location>
</feature>
<dbReference type="InterPro" id="IPR024661">
    <property type="entry name" value="RNA_pol_III_Rpc31"/>
</dbReference>
<dbReference type="EnsemblMetazoa" id="SMAR012001-RA">
    <property type="protein sequence ID" value="SMAR012001-PA"/>
    <property type="gene ID" value="SMAR012001"/>
</dbReference>
<dbReference type="GO" id="GO:0006383">
    <property type="term" value="P:transcription by RNA polymerase III"/>
    <property type="evidence" value="ECO:0007669"/>
    <property type="project" value="InterPro"/>
</dbReference>
<dbReference type="AlphaFoldDB" id="T1JDW6"/>
<evidence type="ECO:0000256" key="3">
    <source>
        <dbReference type="ARBA" id="ARBA00023242"/>
    </source>
</evidence>
<reference evidence="5" key="2">
    <citation type="submission" date="2015-02" db="UniProtKB">
        <authorList>
            <consortium name="EnsemblMetazoa"/>
        </authorList>
    </citation>
    <scope>IDENTIFICATION</scope>
</reference>
<dbReference type="STRING" id="126957.T1JDW6"/>
<organism evidence="5 6">
    <name type="scientific">Strigamia maritima</name>
    <name type="common">European centipede</name>
    <name type="synonym">Geophilus maritimus</name>
    <dbReference type="NCBI Taxonomy" id="126957"/>
    <lineage>
        <taxon>Eukaryota</taxon>
        <taxon>Metazoa</taxon>
        <taxon>Ecdysozoa</taxon>
        <taxon>Arthropoda</taxon>
        <taxon>Myriapoda</taxon>
        <taxon>Chilopoda</taxon>
        <taxon>Pleurostigmophora</taxon>
        <taxon>Geophilomorpha</taxon>
        <taxon>Linotaeniidae</taxon>
        <taxon>Strigamia</taxon>
    </lineage>
</organism>
<feature type="region of interest" description="Disordered" evidence="4">
    <location>
        <begin position="66"/>
        <end position="98"/>
    </location>
</feature>
<dbReference type="Proteomes" id="UP000014500">
    <property type="component" value="Unassembled WGS sequence"/>
</dbReference>
<feature type="region of interest" description="Disordered" evidence="4">
    <location>
        <begin position="141"/>
        <end position="176"/>
    </location>
</feature>
<dbReference type="EMBL" id="JH432114">
    <property type="status" value="NOT_ANNOTATED_CDS"/>
    <property type="molecule type" value="Genomic_DNA"/>
</dbReference>